<feature type="compositionally biased region" description="Low complexity" evidence="1">
    <location>
        <begin position="37"/>
        <end position="47"/>
    </location>
</feature>
<dbReference type="AlphaFoldDB" id="A0A0C3LNM7"/>
<evidence type="ECO:0000256" key="2">
    <source>
        <dbReference type="SAM" id="Phobius"/>
    </source>
</evidence>
<dbReference type="Proteomes" id="UP000054248">
    <property type="component" value="Unassembled WGS sequence"/>
</dbReference>
<evidence type="ECO:0000313" key="3">
    <source>
        <dbReference type="EMBL" id="KIO22997.1"/>
    </source>
</evidence>
<dbReference type="OrthoDB" id="3232130at2759"/>
<keyword evidence="2" id="KW-0472">Membrane</keyword>
<sequence length="246" mass="27398">MLFSSSESSNSTKGFSSSAPNEVANPTISTPPPPLPMTSTPSTDLLPSKPPSPASTSTPYPLIRELVLVSLIVTPLVFLPYIPLRRKLSRLSQHVHELTKQHDITLRQSIITQDRDSMIVKRLKLDLGKHQEEVWKEVRGVKDKSEGVVGEVGLVKADVQRLAKEVRKVGELMVQNEQGYVRISPRTLEEIASSFVDIAAFVEEMETMEGLERRGLDPRGIEKMRRLAMNLHAVAQASAEGKKERR</sequence>
<protein>
    <submittedName>
        <fullName evidence="3">Uncharacterized protein</fullName>
    </submittedName>
</protein>
<keyword evidence="2" id="KW-1133">Transmembrane helix</keyword>
<feature type="compositionally biased region" description="Polar residues" evidence="1">
    <location>
        <begin position="1"/>
        <end position="20"/>
    </location>
</feature>
<evidence type="ECO:0000313" key="4">
    <source>
        <dbReference type="Proteomes" id="UP000054248"/>
    </source>
</evidence>
<gene>
    <name evidence="3" type="ORF">M407DRAFT_244956</name>
</gene>
<keyword evidence="4" id="KW-1185">Reference proteome</keyword>
<name>A0A0C3LNM7_9AGAM</name>
<keyword evidence="2" id="KW-0812">Transmembrane</keyword>
<organism evidence="3 4">
    <name type="scientific">Tulasnella calospora MUT 4182</name>
    <dbReference type="NCBI Taxonomy" id="1051891"/>
    <lineage>
        <taxon>Eukaryota</taxon>
        <taxon>Fungi</taxon>
        <taxon>Dikarya</taxon>
        <taxon>Basidiomycota</taxon>
        <taxon>Agaricomycotina</taxon>
        <taxon>Agaricomycetes</taxon>
        <taxon>Cantharellales</taxon>
        <taxon>Tulasnellaceae</taxon>
        <taxon>Tulasnella</taxon>
    </lineage>
</organism>
<proteinExistence type="predicted"/>
<feature type="region of interest" description="Disordered" evidence="1">
    <location>
        <begin position="1"/>
        <end position="57"/>
    </location>
</feature>
<reference evidence="3 4" key="1">
    <citation type="submission" date="2014-04" db="EMBL/GenBank/DDBJ databases">
        <authorList>
            <consortium name="DOE Joint Genome Institute"/>
            <person name="Kuo A."/>
            <person name="Girlanda M."/>
            <person name="Perotto S."/>
            <person name="Kohler A."/>
            <person name="Nagy L.G."/>
            <person name="Floudas D."/>
            <person name="Copeland A."/>
            <person name="Barry K.W."/>
            <person name="Cichocki N."/>
            <person name="Veneault-Fourrey C."/>
            <person name="LaButti K."/>
            <person name="Lindquist E.A."/>
            <person name="Lipzen A."/>
            <person name="Lundell T."/>
            <person name="Morin E."/>
            <person name="Murat C."/>
            <person name="Sun H."/>
            <person name="Tunlid A."/>
            <person name="Henrissat B."/>
            <person name="Grigoriev I.V."/>
            <person name="Hibbett D.S."/>
            <person name="Martin F."/>
            <person name="Nordberg H.P."/>
            <person name="Cantor M.N."/>
            <person name="Hua S.X."/>
        </authorList>
    </citation>
    <scope>NUCLEOTIDE SEQUENCE [LARGE SCALE GENOMIC DNA]</scope>
    <source>
        <strain evidence="3 4">MUT 4182</strain>
    </source>
</reference>
<dbReference type="HOGENOM" id="CLU_1129779_0_0_1"/>
<feature type="transmembrane region" description="Helical" evidence="2">
    <location>
        <begin position="66"/>
        <end position="84"/>
    </location>
</feature>
<accession>A0A0C3LNM7</accession>
<reference evidence="4" key="2">
    <citation type="submission" date="2015-01" db="EMBL/GenBank/DDBJ databases">
        <title>Evolutionary Origins and Diversification of the Mycorrhizal Mutualists.</title>
        <authorList>
            <consortium name="DOE Joint Genome Institute"/>
            <consortium name="Mycorrhizal Genomics Consortium"/>
            <person name="Kohler A."/>
            <person name="Kuo A."/>
            <person name="Nagy L.G."/>
            <person name="Floudas D."/>
            <person name="Copeland A."/>
            <person name="Barry K.W."/>
            <person name="Cichocki N."/>
            <person name="Veneault-Fourrey C."/>
            <person name="LaButti K."/>
            <person name="Lindquist E.A."/>
            <person name="Lipzen A."/>
            <person name="Lundell T."/>
            <person name="Morin E."/>
            <person name="Murat C."/>
            <person name="Riley R."/>
            <person name="Ohm R."/>
            <person name="Sun H."/>
            <person name="Tunlid A."/>
            <person name="Henrissat B."/>
            <person name="Grigoriev I.V."/>
            <person name="Hibbett D.S."/>
            <person name="Martin F."/>
        </authorList>
    </citation>
    <scope>NUCLEOTIDE SEQUENCE [LARGE SCALE GENOMIC DNA]</scope>
    <source>
        <strain evidence="4">MUT 4182</strain>
    </source>
</reference>
<dbReference type="EMBL" id="KN823095">
    <property type="protein sequence ID" value="KIO22997.1"/>
    <property type="molecule type" value="Genomic_DNA"/>
</dbReference>
<evidence type="ECO:0000256" key="1">
    <source>
        <dbReference type="SAM" id="MobiDB-lite"/>
    </source>
</evidence>